<reference evidence="1 2" key="1">
    <citation type="submission" date="2017-09" db="EMBL/GenBank/DDBJ databases">
        <title>The diverse metabolic capabilities of V. boronicumulans make it an excellent choice for continued studies on novel biodegradation.</title>
        <authorList>
            <person name="Sun S."/>
        </authorList>
    </citation>
    <scope>NUCLEOTIDE SEQUENCE [LARGE SCALE GENOMIC DNA]</scope>
    <source>
        <strain evidence="1 2">J1</strain>
    </source>
</reference>
<dbReference type="Proteomes" id="UP000217154">
    <property type="component" value="Chromosome"/>
</dbReference>
<protein>
    <submittedName>
        <fullName evidence="1">Uncharacterized protein</fullName>
    </submittedName>
</protein>
<accession>A0A250DI08</accession>
<gene>
    <name evidence="1" type="ORF">CKY39_12765</name>
</gene>
<sequence>MALSAVTLLSACDSTPRHTNVLMFGTNTKLALDVSQDPATGMGVSLGYKRQEAVWMPLLPNLTKEYVPASCESVDPKGACPKYVGNQGADYDTYSVLASFGFDVSGGGTPPAGVNGGGKVAQFFATGLAARVLAQTGGAALVNTGELPLTPSQKMALGKLQGEVESSRKSILNVMVDISDASKIDVARRDALLARAQSQLSAPGLAAFKAATTRAAMAQALLDFSIDAAELTKFVPA</sequence>
<proteinExistence type="predicted"/>
<name>A0A250DI08_9BURK</name>
<dbReference type="AlphaFoldDB" id="A0A250DI08"/>
<dbReference type="EMBL" id="CP023284">
    <property type="protein sequence ID" value="ATA53998.1"/>
    <property type="molecule type" value="Genomic_DNA"/>
</dbReference>
<evidence type="ECO:0000313" key="2">
    <source>
        <dbReference type="Proteomes" id="UP000217154"/>
    </source>
</evidence>
<evidence type="ECO:0000313" key="1">
    <source>
        <dbReference type="EMBL" id="ATA53998.1"/>
    </source>
</evidence>
<organism evidence="1 2">
    <name type="scientific">Variovorax boronicumulans</name>
    <dbReference type="NCBI Taxonomy" id="436515"/>
    <lineage>
        <taxon>Bacteria</taxon>
        <taxon>Pseudomonadati</taxon>
        <taxon>Pseudomonadota</taxon>
        <taxon>Betaproteobacteria</taxon>
        <taxon>Burkholderiales</taxon>
        <taxon>Comamonadaceae</taxon>
        <taxon>Variovorax</taxon>
    </lineage>
</organism>
<dbReference type="KEGG" id="vbo:CKY39_12765"/>